<accession>A0AAD6WT15</accession>
<dbReference type="AlphaFoldDB" id="A0AAD6WT15"/>
<comment type="caution">
    <text evidence="2">The sequence shown here is derived from an EMBL/GenBank/DDBJ whole genome shotgun (WGS) entry which is preliminary data.</text>
</comment>
<protein>
    <submittedName>
        <fullName evidence="2">Uncharacterized protein</fullName>
    </submittedName>
</protein>
<organism evidence="2 3">
    <name type="scientific">Mycena alexandri</name>
    <dbReference type="NCBI Taxonomy" id="1745969"/>
    <lineage>
        <taxon>Eukaryota</taxon>
        <taxon>Fungi</taxon>
        <taxon>Dikarya</taxon>
        <taxon>Basidiomycota</taxon>
        <taxon>Agaricomycotina</taxon>
        <taxon>Agaricomycetes</taxon>
        <taxon>Agaricomycetidae</taxon>
        <taxon>Agaricales</taxon>
        <taxon>Marasmiineae</taxon>
        <taxon>Mycenaceae</taxon>
        <taxon>Mycena</taxon>
    </lineage>
</organism>
<keyword evidence="3" id="KW-1185">Reference proteome</keyword>
<reference evidence="2" key="1">
    <citation type="submission" date="2023-03" db="EMBL/GenBank/DDBJ databases">
        <title>Massive genome expansion in bonnet fungi (Mycena s.s.) driven by repeated elements and novel gene families across ecological guilds.</title>
        <authorList>
            <consortium name="Lawrence Berkeley National Laboratory"/>
            <person name="Harder C.B."/>
            <person name="Miyauchi S."/>
            <person name="Viragh M."/>
            <person name="Kuo A."/>
            <person name="Thoen E."/>
            <person name="Andreopoulos B."/>
            <person name="Lu D."/>
            <person name="Skrede I."/>
            <person name="Drula E."/>
            <person name="Henrissat B."/>
            <person name="Morin E."/>
            <person name="Kohler A."/>
            <person name="Barry K."/>
            <person name="LaButti K."/>
            <person name="Morin E."/>
            <person name="Salamov A."/>
            <person name="Lipzen A."/>
            <person name="Mereny Z."/>
            <person name="Hegedus B."/>
            <person name="Baldrian P."/>
            <person name="Stursova M."/>
            <person name="Weitz H."/>
            <person name="Taylor A."/>
            <person name="Grigoriev I.V."/>
            <person name="Nagy L.G."/>
            <person name="Martin F."/>
            <person name="Kauserud H."/>
        </authorList>
    </citation>
    <scope>NUCLEOTIDE SEQUENCE</scope>
    <source>
        <strain evidence="2">CBHHK200</strain>
    </source>
</reference>
<feature type="region of interest" description="Disordered" evidence="1">
    <location>
        <begin position="440"/>
        <end position="475"/>
    </location>
</feature>
<evidence type="ECO:0000256" key="1">
    <source>
        <dbReference type="SAM" id="MobiDB-lite"/>
    </source>
</evidence>
<evidence type="ECO:0000313" key="3">
    <source>
        <dbReference type="Proteomes" id="UP001218188"/>
    </source>
</evidence>
<proteinExistence type="predicted"/>
<name>A0AAD6WT15_9AGAR</name>
<gene>
    <name evidence="2" type="ORF">C8F04DRAFT_1275789</name>
</gene>
<dbReference type="Proteomes" id="UP001218188">
    <property type="component" value="Unassembled WGS sequence"/>
</dbReference>
<sequence>MAVTIKLLDTAAQLAIELAPQFPRASFDERVNLVREMSEFCNKFPRVEGWLDVVVTAAKLGRTSLTGLRKIHLRTEFGYGRNPNPLLPRFDVRKMEWIYMALEHVQTAWQEGLGDSDAEDEEWDNNTLRSINGLLQVLSCNDSLPDNPPVPSLKVILRALCSPTGVAATALLVLSRAKSWFLNPDLQPIMLQFSMWHHLGRVARCYKEEDRSGEDVITDSYQHILQHVAPRPEWKSALFEELPTCITIFSDPSGSRWFDEEPQKLDFISVLRNIWVPQFPHIEGQQQQIEVTDAGQQCTALCLVALSNVWERHDMAKSSLEQFLQLARCTVSTALPWNQILSPLRNFLPFFSSRLCRALAQAAANTRHSIRVGIPGGLDAGSSRVEAHLARRMVELLEMLTQRLEIEFNNPDRLGTEVLRRRDTLRDEIAAEIKAWEESLGHGEEGVPAEASAAQVGQQEGGKEEEGGRIAIAVG</sequence>
<evidence type="ECO:0000313" key="2">
    <source>
        <dbReference type="EMBL" id="KAJ7019884.1"/>
    </source>
</evidence>
<dbReference type="EMBL" id="JARJCM010000281">
    <property type="protein sequence ID" value="KAJ7019884.1"/>
    <property type="molecule type" value="Genomic_DNA"/>
</dbReference>